<protein>
    <submittedName>
        <fullName evidence="1">Uncharacterized protein</fullName>
    </submittedName>
</protein>
<comment type="caution">
    <text evidence="1">The sequence shown here is derived from an EMBL/GenBank/DDBJ whole genome shotgun (WGS) entry which is preliminary data.</text>
</comment>
<proteinExistence type="predicted"/>
<evidence type="ECO:0000313" key="2">
    <source>
        <dbReference type="Proteomes" id="UP001162156"/>
    </source>
</evidence>
<dbReference type="GO" id="GO:0016020">
    <property type="term" value="C:membrane"/>
    <property type="evidence" value="ECO:0007669"/>
    <property type="project" value="TreeGrafter"/>
</dbReference>
<name>A0AAV8WYQ5_9CUCU</name>
<dbReference type="EMBL" id="JANEYF010004223">
    <property type="protein sequence ID" value="KAJ8931839.1"/>
    <property type="molecule type" value="Genomic_DNA"/>
</dbReference>
<dbReference type="AlphaFoldDB" id="A0AAV8WYQ5"/>
<dbReference type="Gene3D" id="2.60.40.10">
    <property type="entry name" value="Immunoglobulins"/>
    <property type="match status" value="1"/>
</dbReference>
<evidence type="ECO:0000313" key="1">
    <source>
        <dbReference type="EMBL" id="KAJ8931839.1"/>
    </source>
</evidence>
<gene>
    <name evidence="1" type="ORF">NQ314_015236</name>
</gene>
<dbReference type="CDD" id="cd19941">
    <property type="entry name" value="TIL"/>
    <property type="match status" value="1"/>
</dbReference>
<keyword evidence="2" id="KW-1185">Reference proteome</keyword>
<dbReference type="Pfam" id="PF22352">
    <property type="entry name" value="K319L-like_PKD"/>
    <property type="match status" value="1"/>
</dbReference>
<dbReference type="PANTHER" id="PTHR46182">
    <property type="entry name" value="FI19480P1"/>
    <property type="match status" value="1"/>
</dbReference>
<dbReference type="Proteomes" id="UP001162156">
    <property type="component" value="Unassembled WGS sequence"/>
</dbReference>
<dbReference type="PANTHER" id="PTHR46182:SF2">
    <property type="entry name" value="FI19480P1"/>
    <property type="match status" value="1"/>
</dbReference>
<organism evidence="1 2">
    <name type="scientific">Rhamnusium bicolor</name>
    <dbReference type="NCBI Taxonomy" id="1586634"/>
    <lineage>
        <taxon>Eukaryota</taxon>
        <taxon>Metazoa</taxon>
        <taxon>Ecdysozoa</taxon>
        <taxon>Arthropoda</taxon>
        <taxon>Hexapoda</taxon>
        <taxon>Insecta</taxon>
        <taxon>Pterygota</taxon>
        <taxon>Neoptera</taxon>
        <taxon>Endopterygota</taxon>
        <taxon>Coleoptera</taxon>
        <taxon>Polyphaga</taxon>
        <taxon>Cucujiformia</taxon>
        <taxon>Chrysomeloidea</taxon>
        <taxon>Cerambycidae</taxon>
        <taxon>Lepturinae</taxon>
        <taxon>Rhagiini</taxon>
        <taxon>Rhamnusium</taxon>
    </lineage>
</organism>
<reference evidence="1" key="1">
    <citation type="journal article" date="2023" name="Insect Mol. Biol.">
        <title>Genome sequencing provides insights into the evolution of gene families encoding plant cell wall-degrading enzymes in longhorned beetles.</title>
        <authorList>
            <person name="Shin N.R."/>
            <person name="Okamura Y."/>
            <person name="Kirsch R."/>
            <person name="Pauchet Y."/>
        </authorList>
    </citation>
    <scope>NUCLEOTIDE SEQUENCE</scope>
    <source>
        <strain evidence="1">RBIC_L_NR</strain>
    </source>
</reference>
<sequence length="181" mass="20521">MYNILNDRNFIEDAYRDLMMEESFNTDTVSCEVGIDNMCLVNEVCAPQHSKSRSGLCQCKDGYIRNEEGECFPLVLKDASLHASPDMLADPVLDVTSNKSMPVTQQHLTIKAESKEVRLPENEANLIATVEAEDDDEKYQYEWTSLHQPEGSTAVKHQNGGQLHLEKLTEGVYSFKVRQLY</sequence>
<dbReference type="GO" id="GO:0031410">
    <property type="term" value="C:cytoplasmic vesicle"/>
    <property type="evidence" value="ECO:0007669"/>
    <property type="project" value="TreeGrafter"/>
</dbReference>
<dbReference type="GO" id="GO:0001764">
    <property type="term" value="P:neuron migration"/>
    <property type="evidence" value="ECO:0007669"/>
    <property type="project" value="TreeGrafter"/>
</dbReference>
<dbReference type="FunFam" id="2.60.40.10:FF:000257">
    <property type="entry name" value="Dyslexia-associated protein KIAA0319-like"/>
    <property type="match status" value="1"/>
</dbReference>
<accession>A0AAV8WYQ5</accession>
<dbReference type="InterPro" id="IPR013783">
    <property type="entry name" value="Ig-like_fold"/>
</dbReference>
<dbReference type="InterPro" id="IPR029865">
    <property type="entry name" value="KIAA0319-like"/>
</dbReference>